<dbReference type="InterPro" id="IPR002100">
    <property type="entry name" value="TF_MADSbox"/>
</dbReference>
<protein>
    <recommendedName>
        <fullName evidence="7">MADS-box domain-containing protein</fullName>
    </recommendedName>
</protein>
<dbReference type="InterPro" id="IPR036879">
    <property type="entry name" value="TF_MADSbox_sf"/>
</dbReference>
<evidence type="ECO:0000313" key="9">
    <source>
        <dbReference type="Proteomes" id="UP000298416"/>
    </source>
</evidence>
<dbReference type="PROSITE" id="PS50066">
    <property type="entry name" value="MADS_BOX_2"/>
    <property type="match status" value="1"/>
</dbReference>
<dbReference type="PANTHER" id="PTHR11945:SF176">
    <property type="entry name" value="MADS-BOX TRANSCRIPTION FACTOR FAMILY PROTEIN"/>
    <property type="match status" value="1"/>
</dbReference>
<keyword evidence="2" id="KW-0805">Transcription regulation</keyword>
<keyword evidence="3" id="KW-0238">DNA-binding</keyword>
<feature type="domain" description="MADS-box" evidence="7">
    <location>
        <begin position="1"/>
        <end position="47"/>
    </location>
</feature>
<keyword evidence="5" id="KW-0539">Nucleus</keyword>
<evidence type="ECO:0000256" key="4">
    <source>
        <dbReference type="ARBA" id="ARBA00023163"/>
    </source>
</evidence>
<dbReference type="AlphaFoldDB" id="A0A8X8W467"/>
<dbReference type="SMART" id="SM00432">
    <property type="entry name" value="MADS"/>
    <property type="match status" value="1"/>
</dbReference>
<feature type="coiled-coil region" evidence="6">
    <location>
        <begin position="11"/>
        <end position="38"/>
    </location>
</feature>
<proteinExistence type="predicted"/>
<comment type="subcellular location">
    <subcellularLocation>
        <location evidence="1">Nucleus</location>
    </subcellularLocation>
</comment>
<organism evidence="8">
    <name type="scientific">Salvia splendens</name>
    <name type="common">Scarlet sage</name>
    <dbReference type="NCBI Taxonomy" id="180675"/>
    <lineage>
        <taxon>Eukaryota</taxon>
        <taxon>Viridiplantae</taxon>
        <taxon>Streptophyta</taxon>
        <taxon>Embryophyta</taxon>
        <taxon>Tracheophyta</taxon>
        <taxon>Spermatophyta</taxon>
        <taxon>Magnoliopsida</taxon>
        <taxon>eudicotyledons</taxon>
        <taxon>Gunneridae</taxon>
        <taxon>Pentapetalae</taxon>
        <taxon>asterids</taxon>
        <taxon>lamiids</taxon>
        <taxon>Lamiales</taxon>
        <taxon>Lamiaceae</taxon>
        <taxon>Nepetoideae</taxon>
        <taxon>Mentheae</taxon>
        <taxon>Salviinae</taxon>
        <taxon>Salvia</taxon>
        <taxon>Salvia subgen. Calosphace</taxon>
        <taxon>core Calosphace</taxon>
    </lineage>
</organism>
<keyword evidence="4" id="KW-0804">Transcription</keyword>
<dbReference type="GO" id="GO:0005634">
    <property type="term" value="C:nucleus"/>
    <property type="evidence" value="ECO:0007669"/>
    <property type="project" value="UniProtKB-SubCell"/>
</dbReference>
<name>A0A8X8W467_SALSN</name>
<dbReference type="Gene3D" id="3.40.1810.10">
    <property type="entry name" value="Transcription factor, MADS-box"/>
    <property type="match status" value="1"/>
</dbReference>
<evidence type="ECO:0000256" key="3">
    <source>
        <dbReference type="ARBA" id="ARBA00023125"/>
    </source>
</evidence>
<dbReference type="Proteomes" id="UP000298416">
    <property type="component" value="Unassembled WGS sequence"/>
</dbReference>
<comment type="caution">
    <text evidence="8">The sequence shown here is derived from an EMBL/GenBank/DDBJ whole genome shotgun (WGS) entry which is preliminary data.</text>
</comment>
<evidence type="ECO:0000259" key="7">
    <source>
        <dbReference type="PROSITE" id="PS50066"/>
    </source>
</evidence>
<evidence type="ECO:0000256" key="2">
    <source>
        <dbReference type="ARBA" id="ARBA00023015"/>
    </source>
</evidence>
<dbReference type="GO" id="GO:0046983">
    <property type="term" value="F:protein dimerization activity"/>
    <property type="evidence" value="ECO:0007669"/>
    <property type="project" value="InterPro"/>
</dbReference>
<sequence>MRRGKLKMELVKKEKARLAALKMRKEGLVKKIEQLSTLCDVPACMIIHDPSTNSSFIWPDDFSQVRRLIHSFKANPTAVKPYGLSDFFKGRQKELAKTKYDDRLDLMDESQLLELDKAVRSRIDLLKRKAMVKKENDVVLDLEEFEHIDQDDIFSAADAAMVKKENDVVLDLEEFEHIDQDDIFSAADDVMAANDVFIDLDEIEEIDQDDIFSAADDVMVKKENNVFIDLDKIEGLDQDDIFSAAADDVMAAMVKEENDVFIDLDEVEHIDQDAIFSAMSANTQLPVQDYYCPLPQNQPTPFMDHNYLNYVNWYADQNLNCSSMDVKQNVNWCADQDLNCSSMDVNWFTGDGGGVLASYLWH</sequence>
<dbReference type="Pfam" id="PF00319">
    <property type="entry name" value="SRF-TF"/>
    <property type="match status" value="1"/>
</dbReference>
<keyword evidence="6" id="KW-0175">Coiled coil</keyword>
<dbReference type="SUPFAM" id="SSF55455">
    <property type="entry name" value="SRF-like"/>
    <property type="match status" value="1"/>
</dbReference>
<evidence type="ECO:0000256" key="6">
    <source>
        <dbReference type="SAM" id="Coils"/>
    </source>
</evidence>
<gene>
    <name evidence="8" type="ORF">SASPL_152736</name>
</gene>
<dbReference type="GO" id="GO:0000978">
    <property type="term" value="F:RNA polymerase II cis-regulatory region sequence-specific DNA binding"/>
    <property type="evidence" value="ECO:0007669"/>
    <property type="project" value="TreeGrafter"/>
</dbReference>
<reference evidence="8" key="1">
    <citation type="submission" date="2018-01" db="EMBL/GenBank/DDBJ databases">
        <authorList>
            <person name="Mao J.F."/>
        </authorList>
    </citation>
    <scope>NUCLEOTIDE SEQUENCE</scope>
    <source>
        <strain evidence="8">Huo1</strain>
        <tissue evidence="8">Leaf</tissue>
    </source>
</reference>
<evidence type="ECO:0000256" key="1">
    <source>
        <dbReference type="ARBA" id="ARBA00004123"/>
    </source>
</evidence>
<keyword evidence="9" id="KW-1185">Reference proteome</keyword>
<accession>A0A8X8W467</accession>
<evidence type="ECO:0000313" key="8">
    <source>
        <dbReference type="EMBL" id="KAG6387544.1"/>
    </source>
</evidence>
<dbReference type="PANTHER" id="PTHR11945">
    <property type="entry name" value="MADS BOX PROTEIN"/>
    <property type="match status" value="1"/>
</dbReference>
<evidence type="ECO:0000256" key="5">
    <source>
        <dbReference type="ARBA" id="ARBA00023242"/>
    </source>
</evidence>
<dbReference type="GO" id="GO:0000981">
    <property type="term" value="F:DNA-binding transcription factor activity, RNA polymerase II-specific"/>
    <property type="evidence" value="ECO:0007669"/>
    <property type="project" value="TreeGrafter"/>
</dbReference>
<dbReference type="EMBL" id="PNBA02000021">
    <property type="protein sequence ID" value="KAG6387544.1"/>
    <property type="molecule type" value="Genomic_DNA"/>
</dbReference>
<reference evidence="8" key="2">
    <citation type="submission" date="2020-08" db="EMBL/GenBank/DDBJ databases">
        <title>Plant Genome Project.</title>
        <authorList>
            <person name="Zhang R.-G."/>
        </authorList>
    </citation>
    <scope>NUCLEOTIDE SEQUENCE</scope>
    <source>
        <strain evidence="8">Huo1</strain>
        <tissue evidence="8">Leaf</tissue>
    </source>
</reference>